<comment type="caution">
    <text evidence="1">The sequence shown here is derived from an EMBL/GenBank/DDBJ whole genome shotgun (WGS) entry which is preliminary data.</text>
</comment>
<name>A0ACC2BJE4_DIPCM</name>
<protein>
    <submittedName>
        <fullName evidence="1">Uncharacterized protein</fullName>
    </submittedName>
</protein>
<evidence type="ECO:0000313" key="1">
    <source>
        <dbReference type="EMBL" id="KAJ7529850.1"/>
    </source>
</evidence>
<gene>
    <name evidence="1" type="ORF">O6H91_15G068800</name>
</gene>
<dbReference type="EMBL" id="CM055106">
    <property type="protein sequence ID" value="KAJ7529850.1"/>
    <property type="molecule type" value="Genomic_DNA"/>
</dbReference>
<keyword evidence="2" id="KW-1185">Reference proteome</keyword>
<sequence>MAKPVAAKDTKLTSQATSITGQRRTPPDKYIRDDCVAYALSMLWDNLDQHIQDKLIFPRVVSRAVGRTVAEMVQMVSIGHIHHMNSWCGDVDGSVREEWDLPGEPIVSSIDSWARKVIPIKNACISESDSPIDAEPIFNLKEVRQVTKRPTTISSTKKQEDNLNRMDSITRTKQQGSRRRPIEGAIFALPSSKGGLETAPIKSHKISCSKVDGKDKKRSNNEIRSANQRKLPTPEAGKCLPDSALRHHDPSTMGSLDANRVKEASQAVQANGVTVGEEKNAGKLMELLWTLQCPSEHIFLRRMIQHSTQTAFSKKNFIKSKNFIKVAQS</sequence>
<organism evidence="1 2">
    <name type="scientific">Diphasiastrum complanatum</name>
    <name type="common">Issler's clubmoss</name>
    <name type="synonym">Lycopodium complanatum</name>
    <dbReference type="NCBI Taxonomy" id="34168"/>
    <lineage>
        <taxon>Eukaryota</taxon>
        <taxon>Viridiplantae</taxon>
        <taxon>Streptophyta</taxon>
        <taxon>Embryophyta</taxon>
        <taxon>Tracheophyta</taxon>
        <taxon>Lycopodiopsida</taxon>
        <taxon>Lycopodiales</taxon>
        <taxon>Lycopodiaceae</taxon>
        <taxon>Lycopodioideae</taxon>
        <taxon>Diphasiastrum</taxon>
    </lineage>
</organism>
<proteinExistence type="predicted"/>
<evidence type="ECO:0000313" key="2">
    <source>
        <dbReference type="Proteomes" id="UP001162992"/>
    </source>
</evidence>
<reference evidence="2" key="1">
    <citation type="journal article" date="2024" name="Proc. Natl. Acad. Sci. U.S.A.">
        <title>Extraordinary preservation of gene collinearity over three hundred million years revealed in homosporous lycophytes.</title>
        <authorList>
            <person name="Li C."/>
            <person name="Wickell D."/>
            <person name="Kuo L.Y."/>
            <person name="Chen X."/>
            <person name="Nie B."/>
            <person name="Liao X."/>
            <person name="Peng D."/>
            <person name="Ji J."/>
            <person name="Jenkins J."/>
            <person name="Williams M."/>
            <person name="Shu S."/>
            <person name="Plott C."/>
            <person name="Barry K."/>
            <person name="Rajasekar S."/>
            <person name="Grimwood J."/>
            <person name="Han X."/>
            <person name="Sun S."/>
            <person name="Hou Z."/>
            <person name="He W."/>
            <person name="Dai G."/>
            <person name="Sun C."/>
            <person name="Schmutz J."/>
            <person name="Leebens-Mack J.H."/>
            <person name="Li F.W."/>
            <person name="Wang L."/>
        </authorList>
    </citation>
    <scope>NUCLEOTIDE SEQUENCE [LARGE SCALE GENOMIC DNA]</scope>
    <source>
        <strain evidence="2">cv. PW_Plant_1</strain>
    </source>
</reference>
<accession>A0ACC2BJE4</accession>
<dbReference type="Proteomes" id="UP001162992">
    <property type="component" value="Chromosome 15"/>
</dbReference>